<keyword evidence="1" id="KW-0805">Transcription regulation</keyword>
<organism evidence="5 6">
    <name type="scientific">Candidatus Bipolaricaulis anaerobius</name>
    <dbReference type="NCBI Taxonomy" id="2026885"/>
    <lineage>
        <taxon>Bacteria</taxon>
        <taxon>Candidatus Bipolaricaulota</taxon>
        <taxon>Candidatus Bipolaricaulia</taxon>
        <taxon>Candidatus Bipolaricaulales</taxon>
        <taxon>Candidatus Bipolaricaulaceae</taxon>
        <taxon>Candidatus Bipolaricaulis</taxon>
    </lineage>
</organism>
<name>A0A2X3K5N9_9BACT</name>
<dbReference type="InterPro" id="IPR036388">
    <property type="entry name" value="WH-like_DNA-bd_sf"/>
</dbReference>
<dbReference type="Gene3D" id="1.10.10.10">
    <property type="entry name" value="Winged helix-like DNA-binding domain superfamily/Winged helix DNA-binding domain"/>
    <property type="match status" value="1"/>
</dbReference>
<reference evidence="6" key="1">
    <citation type="submission" date="2018-05" db="EMBL/GenBank/DDBJ databases">
        <authorList>
            <person name="Hao L."/>
        </authorList>
    </citation>
    <scope>NUCLEOTIDE SEQUENCE [LARGE SCALE GENOMIC DNA]</scope>
</reference>
<evidence type="ECO:0000256" key="2">
    <source>
        <dbReference type="ARBA" id="ARBA00023125"/>
    </source>
</evidence>
<dbReference type="PROSITE" id="PS51118">
    <property type="entry name" value="HTH_HXLR"/>
    <property type="match status" value="1"/>
</dbReference>
<dbReference type="Pfam" id="PF01638">
    <property type="entry name" value="HxlR"/>
    <property type="match status" value="1"/>
</dbReference>
<sequence length="110" mass="12425">MGEERERCPAEVAIDLLQEKWVLHIIRALLDGPRRFNELSRTVGGCNPATLAQRLDRLEELGIVKRTVHSVMPPHTTYELTQAGLALREVIGAIDRWARQYLSPPLSKEG</sequence>
<evidence type="ECO:0000259" key="4">
    <source>
        <dbReference type="PROSITE" id="PS51118"/>
    </source>
</evidence>
<feature type="domain" description="HTH hxlR-type" evidence="4">
    <location>
        <begin position="8"/>
        <end position="106"/>
    </location>
</feature>
<dbReference type="CDD" id="cd00090">
    <property type="entry name" value="HTH_ARSR"/>
    <property type="match status" value="1"/>
</dbReference>
<dbReference type="InterPro" id="IPR002577">
    <property type="entry name" value="HTH_HxlR"/>
</dbReference>
<dbReference type="InterPro" id="IPR011991">
    <property type="entry name" value="ArsR-like_HTH"/>
</dbReference>
<accession>A0A2X3K5N9</accession>
<protein>
    <submittedName>
        <fullName evidence="5">Transcriptional regulator, HxlR family</fullName>
    </submittedName>
</protein>
<dbReference type="InterPro" id="IPR036390">
    <property type="entry name" value="WH_DNA-bd_sf"/>
</dbReference>
<dbReference type="GO" id="GO:0003677">
    <property type="term" value="F:DNA binding"/>
    <property type="evidence" value="ECO:0007669"/>
    <property type="project" value="UniProtKB-KW"/>
</dbReference>
<evidence type="ECO:0000313" key="5">
    <source>
        <dbReference type="EMBL" id="SQD92333.1"/>
    </source>
</evidence>
<evidence type="ECO:0000313" key="6">
    <source>
        <dbReference type="Proteomes" id="UP000249818"/>
    </source>
</evidence>
<proteinExistence type="predicted"/>
<dbReference type="EMBL" id="LS483254">
    <property type="protein sequence ID" value="SQD92333.1"/>
    <property type="molecule type" value="Genomic_DNA"/>
</dbReference>
<dbReference type="OrthoDB" id="9807069at2"/>
<keyword evidence="3" id="KW-0804">Transcription</keyword>
<keyword evidence="2" id="KW-0238">DNA-binding</keyword>
<dbReference type="PANTHER" id="PTHR33204:SF37">
    <property type="entry name" value="HTH-TYPE TRANSCRIPTIONAL REGULATOR YODB"/>
    <property type="match status" value="1"/>
</dbReference>
<evidence type="ECO:0000256" key="3">
    <source>
        <dbReference type="ARBA" id="ARBA00023163"/>
    </source>
</evidence>
<dbReference type="RefSeq" id="WP_122030566.1">
    <property type="nucleotide sequence ID" value="NZ_LS483254.1"/>
</dbReference>
<evidence type="ECO:0000256" key="1">
    <source>
        <dbReference type="ARBA" id="ARBA00023015"/>
    </source>
</evidence>
<dbReference type="AlphaFoldDB" id="A0A2X3K5N9"/>
<dbReference type="KEGG" id="bana:BARAN1_0308"/>
<gene>
    <name evidence="5" type="ORF">BARAN1_0308</name>
</gene>
<dbReference type="SUPFAM" id="SSF46785">
    <property type="entry name" value="Winged helix' DNA-binding domain"/>
    <property type="match status" value="1"/>
</dbReference>
<dbReference type="Proteomes" id="UP000249818">
    <property type="component" value="Chromosome BARAN1"/>
</dbReference>
<keyword evidence="6" id="KW-1185">Reference proteome</keyword>
<dbReference type="PANTHER" id="PTHR33204">
    <property type="entry name" value="TRANSCRIPTIONAL REGULATOR, MARR FAMILY"/>
    <property type="match status" value="1"/>
</dbReference>